<dbReference type="Proteomes" id="UP001620461">
    <property type="component" value="Unassembled WGS sequence"/>
</dbReference>
<sequence>MKAPPYKAFATAAWILVSASASSTALASQAAQSADAAALRHLWSSYQQAVANKDAKELLSFYVNVNVPVMGGFAPASYALVIAANKQPVPRLLSATAKEDAAGESKLPPDQTGNLRVYSDGEIGSISFDYAAKVGHGHIIWSTVRTNGG</sequence>
<keyword evidence="3" id="KW-1185">Reference proteome</keyword>
<keyword evidence="1" id="KW-0732">Signal</keyword>
<accession>A0ABW8JIX2</accession>
<feature type="chain" id="PRO_5045774043" description="DUF4019 domain-containing protein" evidence="1">
    <location>
        <begin position="28"/>
        <end position="149"/>
    </location>
</feature>
<name>A0ABW8JIX2_9GAMM</name>
<evidence type="ECO:0000256" key="1">
    <source>
        <dbReference type="SAM" id="SignalP"/>
    </source>
</evidence>
<feature type="signal peptide" evidence="1">
    <location>
        <begin position="1"/>
        <end position="27"/>
    </location>
</feature>
<proteinExistence type="predicted"/>
<organism evidence="2 3">
    <name type="scientific">Dyella jejuensis</name>
    <dbReference type="NCBI Taxonomy" id="1432009"/>
    <lineage>
        <taxon>Bacteria</taxon>
        <taxon>Pseudomonadati</taxon>
        <taxon>Pseudomonadota</taxon>
        <taxon>Gammaproteobacteria</taxon>
        <taxon>Lysobacterales</taxon>
        <taxon>Rhodanobacteraceae</taxon>
        <taxon>Dyella</taxon>
    </lineage>
</organism>
<evidence type="ECO:0000313" key="3">
    <source>
        <dbReference type="Proteomes" id="UP001620461"/>
    </source>
</evidence>
<evidence type="ECO:0008006" key="4">
    <source>
        <dbReference type="Google" id="ProtNLM"/>
    </source>
</evidence>
<gene>
    <name evidence="2" type="ORF">ISP15_11855</name>
</gene>
<reference evidence="2 3" key="1">
    <citation type="submission" date="2020-10" db="EMBL/GenBank/DDBJ databases">
        <title>Phylogeny of dyella-like bacteria.</title>
        <authorList>
            <person name="Fu J."/>
        </authorList>
    </citation>
    <scope>NUCLEOTIDE SEQUENCE [LARGE SCALE GENOMIC DNA]</scope>
    <source>
        <strain evidence="2 3">JP1</strain>
    </source>
</reference>
<evidence type="ECO:0000313" key="2">
    <source>
        <dbReference type="EMBL" id="MFK2901033.1"/>
    </source>
</evidence>
<dbReference type="RefSeq" id="WP_404547562.1">
    <property type="nucleotide sequence ID" value="NZ_JADIKJ010000012.1"/>
</dbReference>
<protein>
    <recommendedName>
        <fullName evidence="4">DUF4019 domain-containing protein</fullName>
    </recommendedName>
</protein>
<comment type="caution">
    <text evidence="2">The sequence shown here is derived from an EMBL/GenBank/DDBJ whole genome shotgun (WGS) entry which is preliminary data.</text>
</comment>
<dbReference type="EMBL" id="JADIKJ010000012">
    <property type="protein sequence ID" value="MFK2901033.1"/>
    <property type="molecule type" value="Genomic_DNA"/>
</dbReference>